<dbReference type="Pfam" id="PF13441">
    <property type="entry name" value="Gly-zipper_YMGG"/>
    <property type="match status" value="1"/>
</dbReference>
<gene>
    <name evidence="2" type="ORF">CLV41_10652</name>
</gene>
<keyword evidence="3" id="KW-1185">Reference proteome</keyword>
<comment type="caution">
    <text evidence="2">The sequence shown here is derived from an EMBL/GenBank/DDBJ whole genome shotgun (WGS) entry which is preliminary data.</text>
</comment>
<evidence type="ECO:0000259" key="1">
    <source>
        <dbReference type="Pfam" id="PF13441"/>
    </source>
</evidence>
<name>A0A2S3USA3_9HYPH</name>
<dbReference type="InterPro" id="IPR027367">
    <property type="entry name" value="Gly-zipper_YMGG"/>
</dbReference>
<accession>A0A2S3USA3</accession>
<dbReference type="EMBL" id="PPCN01000006">
    <property type="protein sequence ID" value="POF30440.1"/>
    <property type="molecule type" value="Genomic_DNA"/>
</dbReference>
<dbReference type="Proteomes" id="UP000236959">
    <property type="component" value="Unassembled WGS sequence"/>
</dbReference>
<dbReference type="PROSITE" id="PS51257">
    <property type="entry name" value="PROKAR_LIPOPROTEIN"/>
    <property type="match status" value="1"/>
</dbReference>
<proteinExistence type="predicted"/>
<sequence length="83" mass="7897">MLKAVLVSVALLGLTACNNTQKGAVIGGASGAAVGAAVSGSTQGALVGGAVGAAAGALVGRATEPGKCIYRDAYGREYVASCR</sequence>
<dbReference type="AlphaFoldDB" id="A0A2S3USA3"/>
<protein>
    <submittedName>
        <fullName evidence="2">YmgG-like glycine-zipper protein</fullName>
    </submittedName>
</protein>
<evidence type="ECO:0000313" key="3">
    <source>
        <dbReference type="Proteomes" id="UP000236959"/>
    </source>
</evidence>
<feature type="domain" description="YMGG-like Gly-zipper" evidence="1">
    <location>
        <begin position="18"/>
        <end position="61"/>
    </location>
</feature>
<reference evidence="2 3" key="1">
    <citation type="submission" date="2018-01" db="EMBL/GenBank/DDBJ databases">
        <title>Genomic Encyclopedia of Archaeal and Bacterial Type Strains, Phase II (KMG-II): from individual species to whole genera.</title>
        <authorList>
            <person name="Goeker M."/>
        </authorList>
    </citation>
    <scope>NUCLEOTIDE SEQUENCE [LARGE SCALE GENOMIC DNA]</scope>
    <source>
        <strain evidence="2 3">DSM 17023</strain>
    </source>
</reference>
<dbReference type="RefSeq" id="WP_103223168.1">
    <property type="nucleotide sequence ID" value="NZ_PPCN01000006.1"/>
</dbReference>
<evidence type="ECO:0000313" key="2">
    <source>
        <dbReference type="EMBL" id="POF30440.1"/>
    </source>
</evidence>
<organism evidence="2 3">
    <name type="scientific">Roseibium marinum</name>
    <dbReference type="NCBI Taxonomy" id="281252"/>
    <lineage>
        <taxon>Bacteria</taxon>
        <taxon>Pseudomonadati</taxon>
        <taxon>Pseudomonadota</taxon>
        <taxon>Alphaproteobacteria</taxon>
        <taxon>Hyphomicrobiales</taxon>
        <taxon>Stappiaceae</taxon>
        <taxon>Roseibium</taxon>
    </lineage>
</organism>